<dbReference type="InterPro" id="IPR023267">
    <property type="entry name" value="RCMT"/>
</dbReference>
<dbReference type="CDD" id="cd02440">
    <property type="entry name" value="AdoMet_MTases"/>
    <property type="match status" value="1"/>
</dbReference>
<evidence type="ECO:0000313" key="10">
    <source>
        <dbReference type="Proteomes" id="UP000242497"/>
    </source>
</evidence>
<feature type="domain" description="SAM-dependent MTase RsmB/NOP-type" evidence="8">
    <location>
        <begin position="22"/>
        <end position="293"/>
    </location>
</feature>
<feature type="binding site" evidence="7">
    <location>
        <position position="178"/>
    </location>
    <ligand>
        <name>S-adenosyl-L-methionine</name>
        <dbReference type="ChEBI" id="CHEBI:59789"/>
    </ligand>
</feature>
<dbReference type="InterPro" id="IPR027391">
    <property type="entry name" value="Nol1_Nop2_Fmu_2"/>
</dbReference>
<keyword evidence="10" id="KW-1185">Reference proteome</keyword>
<dbReference type="InterPro" id="IPR031341">
    <property type="entry name" value="Methyltr_RsmF_N"/>
</dbReference>
<evidence type="ECO:0000256" key="1">
    <source>
        <dbReference type="ARBA" id="ARBA00007494"/>
    </source>
</evidence>
<dbReference type="InterPro" id="IPR001678">
    <property type="entry name" value="MeTrfase_RsmB-F_NOP2_dom"/>
</dbReference>
<keyword evidence="5 7" id="KW-0949">S-adenosyl-L-methionine</keyword>
<dbReference type="Gene3D" id="3.40.50.150">
    <property type="entry name" value="Vaccinia Virus protein VP39"/>
    <property type="match status" value="1"/>
</dbReference>
<feature type="binding site" evidence="7">
    <location>
        <position position="133"/>
    </location>
    <ligand>
        <name>S-adenosyl-L-methionine</name>
        <dbReference type="ChEBI" id="CHEBI:59789"/>
    </ligand>
</feature>
<sequence>MKLPSSFLDNMKNLLSDEYESFLRTYDEERAYGLRANTLKISVEEFLKISPFNLSTINWSSDGFYYKENIRPAKSPLYNAGLYYIQEPSAMAPVEFLDVKRGHKVLDLCAAPGGKSIQIASKLQGEGILVTNDINSNRVKALVKNIEMYGVKNVLVVNDSPQRLSKNFEGYFDRILVDAPCSGEGMFRKDEGLIKSWEKDDISIYPNMQKEILESASKMLKVGGKLVYSTCTFNINENENIIENFLKENNNFKLLNIDKNYGISEGLGIKEVGRLWPHKLKGEGHFLALLQKTDGEVINHDLEKANNKPPQVYRDFEKENMNISLEGNFITINDNLYLAPKDLIKIKSLKVVRTGLLLGKIKKNRFEPSQAFAMVLKKEDFKRVINLTKDSTEVIKYLKGETIFVEGQKGLNLITVENFPIGFGKLNGSTLKNGYEKSWRWI</sequence>
<comment type="caution">
    <text evidence="7">Lacks conserved residue(s) required for the propagation of feature annotation.</text>
</comment>
<evidence type="ECO:0000256" key="6">
    <source>
        <dbReference type="ARBA" id="ARBA00022884"/>
    </source>
</evidence>
<dbReference type="GO" id="GO:0001510">
    <property type="term" value="P:RNA methylation"/>
    <property type="evidence" value="ECO:0007669"/>
    <property type="project" value="InterPro"/>
</dbReference>
<dbReference type="EMBL" id="FRAE01000021">
    <property type="protein sequence ID" value="SHJ92161.1"/>
    <property type="molecule type" value="Genomic_DNA"/>
</dbReference>
<feature type="binding site" evidence="7">
    <location>
        <begin position="109"/>
        <end position="115"/>
    </location>
    <ligand>
        <name>S-adenosyl-L-methionine</name>
        <dbReference type="ChEBI" id="CHEBI:59789"/>
    </ligand>
</feature>
<evidence type="ECO:0000256" key="4">
    <source>
        <dbReference type="ARBA" id="ARBA00022679"/>
    </source>
</evidence>
<evidence type="ECO:0000256" key="2">
    <source>
        <dbReference type="ARBA" id="ARBA00022490"/>
    </source>
</evidence>
<dbReference type="PRINTS" id="PR02008">
    <property type="entry name" value="RCMTFAMILY"/>
</dbReference>
<proteinExistence type="inferred from homology"/>
<dbReference type="Pfam" id="PF13636">
    <property type="entry name" value="Methyltranf_PUA"/>
    <property type="match status" value="1"/>
</dbReference>
<dbReference type="InterPro" id="IPR029063">
    <property type="entry name" value="SAM-dependent_MTases_sf"/>
</dbReference>
<dbReference type="PROSITE" id="PS51686">
    <property type="entry name" value="SAM_MT_RSMB_NOP"/>
    <property type="match status" value="1"/>
</dbReference>
<dbReference type="CDD" id="cd21147">
    <property type="entry name" value="RsmF_methylt_CTD1"/>
    <property type="match status" value="1"/>
</dbReference>
<keyword evidence="6 7" id="KW-0694">RNA-binding</keyword>
<dbReference type="Gene3D" id="2.30.130.60">
    <property type="match status" value="1"/>
</dbReference>
<reference evidence="10" key="1">
    <citation type="submission" date="2016-11" db="EMBL/GenBank/DDBJ databases">
        <authorList>
            <person name="Varghese N."/>
            <person name="Submissions S."/>
        </authorList>
    </citation>
    <scope>NUCLEOTIDE SEQUENCE [LARGE SCALE GENOMIC DNA]</scope>
    <source>
        <strain evidence="10">DSM 15518</strain>
    </source>
</reference>
<dbReference type="InterPro" id="IPR031340">
    <property type="entry name" value="RsmF_methylt_CI"/>
</dbReference>
<evidence type="ECO:0000313" key="9">
    <source>
        <dbReference type="EMBL" id="SHJ92161.1"/>
    </source>
</evidence>
<dbReference type="GO" id="GO:0008173">
    <property type="term" value="F:RNA methyltransferase activity"/>
    <property type="evidence" value="ECO:0007669"/>
    <property type="project" value="InterPro"/>
</dbReference>
<dbReference type="PROSITE" id="PS01153">
    <property type="entry name" value="NOL1_NOP2_SUN"/>
    <property type="match status" value="1"/>
</dbReference>
<keyword evidence="4 7" id="KW-0808">Transferase</keyword>
<dbReference type="GO" id="GO:0006396">
    <property type="term" value="P:RNA processing"/>
    <property type="evidence" value="ECO:0007669"/>
    <property type="project" value="InterPro"/>
</dbReference>
<dbReference type="InterPro" id="IPR049560">
    <property type="entry name" value="MeTrfase_RsmB-F_NOP2_cat"/>
</dbReference>
<gene>
    <name evidence="9" type="ORF">SAMN02744037_01189</name>
</gene>
<evidence type="ECO:0000256" key="3">
    <source>
        <dbReference type="ARBA" id="ARBA00022603"/>
    </source>
</evidence>
<evidence type="ECO:0000256" key="7">
    <source>
        <dbReference type="PROSITE-ProRule" id="PRU01023"/>
    </source>
</evidence>
<dbReference type="PANTHER" id="PTHR22807">
    <property type="entry name" value="NOP2 YEAST -RELATED NOL1/NOP2/FMU SUN DOMAIN-CONTAINING"/>
    <property type="match status" value="1"/>
</dbReference>
<accession>A0A1M6N930</accession>
<dbReference type="RefSeq" id="WP_072888198.1">
    <property type="nucleotide sequence ID" value="NZ_FRAE01000021.1"/>
</dbReference>
<dbReference type="AlphaFoldDB" id="A0A1M6N930"/>
<dbReference type="SUPFAM" id="SSF53335">
    <property type="entry name" value="S-adenosyl-L-methionine-dependent methyltransferases"/>
    <property type="match status" value="1"/>
</dbReference>
<dbReference type="GO" id="GO:0003723">
    <property type="term" value="F:RNA binding"/>
    <property type="evidence" value="ECO:0007669"/>
    <property type="project" value="UniProtKB-UniRule"/>
</dbReference>
<dbReference type="STRING" id="1123349.SAMN02744037_01189"/>
<dbReference type="Pfam" id="PF01189">
    <property type="entry name" value="Methyltr_RsmB-F"/>
    <property type="match status" value="1"/>
</dbReference>
<dbReference type="InterPro" id="IPR011023">
    <property type="entry name" value="Nop2p"/>
</dbReference>
<feature type="active site" description="Nucleophile" evidence="7">
    <location>
        <position position="231"/>
    </location>
</feature>
<dbReference type="Gene3D" id="3.30.70.1170">
    <property type="entry name" value="Sun protein, domain 3"/>
    <property type="match status" value="1"/>
</dbReference>
<dbReference type="Proteomes" id="UP000242497">
    <property type="component" value="Unassembled WGS sequence"/>
</dbReference>
<evidence type="ECO:0000259" key="8">
    <source>
        <dbReference type="PROSITE" id="PS51686"/>
    </source>
</evidence>
<keyword evidence="3 7" id="KW-0489">Methyltransferase</keyword>
<name>A0A1M6N930_9FIRM</name>
<dbReference type="Pfam" id="PF17125">
    <property type="entry name" value="Methyltr_RsmF_N"/>
    <property type="match status" value="1"/>
</dbReference>
<dbReference type="NCBIfam" id="TIGR00446">
    <property type="entry name" value="nop2p"/>
    <property type="match status" value="1"/>
</dbReference>
<organism evidence="9 10">
    <name type="scientific">Tepidibacter formicigenes DSM 15518</name>
    <dbReference type="NCBI Taxonomy" id="1123349"/>
    <lineage>
        <taxon>Bacteria</taxon>
        <taxon>Bacillati</taxon>
        <taxon>Bacillota</taxon>
        <taxon>Clostridia</taxon>
        <taxon>Peptostreptococcales</taxon>
        <taxon>Peptostreptococcaceae</taxon>
        <taxon>Tepidibacter</taxon>
    </lineage>
</organism>
<keyword evidence="2" id="KW-0963">Cytoplasm</keyword>
<dbReference type="PANTHER" id="PTHR22807:SF30">
    <property type="entry name" value="28S RRNA (CYTOSINE(4447)-C(5))-METHYLTRANSFERASE-RELATED"/>
    <property type="match status" value="1"/>
</dbReference>
<dbReference type="InterPro" id="IPR018314">
    <property type="entry name" value="RsmB/NOL1/NOP2-like_CS"/>
</dbReference>
<dbReference type="OrthoDB" id="9810297at2"/>
<dbReference type="GO" id="GO:0008757">
    <property type="term" value="F:S-adenosylmethionine-dependent methyltransferase activity"/>
    <property type="evidence" value="ECO:0007669"/>
    <property type="project" value="InterPro"/>
</dbReference>
<dbReference type="Pfam" id="PF17126">
    <property type="entry name" value="RsmF_methylt_CI"/>
    <property type="match status" value="1"/>
</dbReference>
<comment type="similarity">
    <text evidence="1 7">Belongs to the class I-like SAM-binding methyltransferase superfamily. RsmB/NOP family.</text>
</comment>
<protein>
    <submittedName>
        <fullName evidence="9">NOL1/NOP2/sun family putative RNA methylase</fullName>
    </submittedName>
</protein>
<evidence type="ECO:0000256" key="5">
    <source>
        <dbReference type="ARBA" id="ARBA00022691"/>
    </source>
</evidence>